<feature type="chain" id="PRO_5035283013" evidence="1">
    <location>
        <begin position="21"/>
        <end position="309"/>
    </location>
</feature>
<dbReference type="Proteomes" id="UP000695562">
    <property type="component" value="Unassembled WGS sequence"/>
</dbReference>
<name>A0A8J4V0Q5_9MYCE</name>
<dbReference type="EMBL" id="AJWJ01000073">
    <property type="protein sequence ID" value="KAF2076095.1"/>
    <property type="molecule type" value="Genomic_DNA"/>
</dbReference>
<feature type="signal peptide" evidence="1">
    <location>
        <begin position="1"/>
        <end position="20"/>
    </location>
</feature>
<keyword evidence="1" id="KW-0732">Signal</keyword>
<dbReference type="OrthoDB" id="24030at2759"/>
<dbReference type="PANTHER" id="PTHR35885">
    <property type="entry name" value="CARBOHYDRATE BINDING DOMAIN-CONTAINING PROTEIN-RELATED"/>
    <property type="match status" value="1"/>
</dbReference>
<evidence type="ECO:0000313" key="3">
    <source>
        <dbReference type="Proteomes" id="UP000695562"/>
    </source>
</evidence>
<dbReference type="AlphaFoldDB" id="A0A8J4V0Q5"/>
<protein>
    <submittedName>
        <fullName evidence="2">Uncharacterized protein</fullName>
    </submittedName>
</protein>
<comment type="caution">
    <text evidence="2">The sequence shown here is derived from an EMBL/GenBank/DDBJ whole genome shotgun (WGS) entry which is preliminary data.</text>
</comment>
<evidence type="ECO:0000256" key="1">
    <source>
        <dbReference type="SAM" id="SignalP"/>
    </source>
</evidence>
<keyword evidence="3" id="KW-1185">Reference proteome</keyword>
<reference evidence="2" key="1">
    <citation type="submission" date="2020-01" db="EMBL/GenBank/DDBJ databases">
        <title>Development of genomics and gene disruption for Polysphondylium violaceum indicates a role for the polyketide synthase stlB in stalk morphogenesis.</title>
        <authorList>
            <person name="Narita B."/>
            <person name="Kawabe Y."/>
            <person name="Kin K."/>
            <person name="Saito T."/>
            <person name="Gibbs R."/>
            <person name="Kuspa A."/>
            <person name="Muzny D."/>
            <person name="Queller D."/>
            <person name="Richards S."/>
            <person name="Strassman J."/>
            <person name="Sucgang R."/>
            <person name="Worley K."/>
            <person name="Schaap P."/>
        </authorList>
    </citation>
    <scope>NUCLEOTIDE SEQUENCE</scope>
    <source>
        <strain evidence="2">QSvi11</strain>
    </source>
</reference>
<accession>A0A8J4V0Q5</accession>
<sequence>MKLIITLLVLFLISIGYTRADTYSVVIWNNGTSVNVGLADVTSGNQAQLKLTLQDFYYQNPVIQSSTYNYATKLLSFYTFQISNRIPTLFVVDCNSWTVVSKTTYNSVFLYGGLASTNTPDNNVFTTYTDNSYIYVARLDSSQNIVKFDAVYGSYRGSVYVPTIDSYYVAFTNKTGLYVRIYNSNYQLSSEAAFGFSNNRYPVNDFPLNLVYDAKNNGVLAQVSMTDSRNNLYYALAYLDWNNNTFDVTNMYGNLKDRFTTTVPDSNNLDYAYTFAYLNFGATNLYIFNTATNTFVSSRPYNTLVLSAF</sequence>
<gene>
    <name evidence="2" type="ORF">CYY_002609</name>
</gene>
<organism evidence="2 3">
    <name type="scientific">Polysphondylium violaceum</name>
    <dbReference type="NCBI Taxonomy" id="133409"/>
    <lineage>
        <taxon>Eukaryota</taxon>
        <taxon>Amoebozoa</taxon>
        <taxon>Evosea</taxon>
        <taxon>Eumycetozoa</taxon>
        <taxon>Dictyostelia</taxon>
        <taxon>Dictyosteliales</taxon>
        <taxon>Dictyosteliaceae</taxon>
        <taxon>Polysphondylium</taxon>
    </lineage>
</organism>
<dbReference type="PANTHER" id="PTHR35885:SF2">
    <property type="match status" value="1"/>
</dbReference>
<evidence type="ECO:0000313" key="2">
    <source>
        <dbReference type="EMBL" id="KAF2076095.1"/>
    </source>
</evidence>
<proteinExistence type="predicted"/>